<dbReference type="CDD" id="cd00829">
    <property type="entry name" value="SCP-x_thiolase"/>
    <property type="match status" value="1"/>
</dbReference>
<reference evidence="3 4" key="1">
    <citation type="journal article" date="2016" name="Nat. Commun.">
        <title>Thousands of microbial genomes shed light on interconnected biogeochemical processes in an aquifer system.</title>
        <authorList>
            <person name="Anantharaman K."/>
            <person name="Brown C.T."/>
            <person name="Hug L.A."/>
            <person name="Sharon I."/>
            <person name="Castelle C.J."/>
            <person name="Probst A.J."/>
            <person name="Thomas B.C."/>
            <person name="Singh A."/>
            <person name="Wilkins M.J."/>
            <person name="Karaoz U."/>
            <person name="Brodie E.L."/>
            <person name="Williams K.H."/>
            <person name="Hubbard S.S."/>
            <person name="Banfield J.F."/>
        </authorList>
    </citation>
    <scope>NUCLEOTIDE SEQUENCE [LARGE SCALE GENOMIC DNA]</scope>
</reference>
<dbReference type="Gene3D" id="3.40.47.10">
    <property type="match status" value="1"/>
</dbReference>
<dbReference type="PIRSF" id="PIRSF000429">
    <property type="entry name" value="Ac-CoA_Ac_transf"/>
    <property type="match status" value="1"/>
</dbReference>
<dbReference type="SUPFAM" id="SSF53901">
    <property type="entry name" value="Thiolase-like"/>
    <property type="match status" value="2"/>
</dbReference>
<dbReference type="GO" id="GO:0016747">
    <property type="term" value="F:acyltransferase activity, transferring groups other than amino-acyl groups"/>
    <property type="evidence" value="ECO:0007669"/>
    <property type="project" value="InterPro"/>
</dbReference>
<dbReference type="Pfam" id="PF00108">
    <property type="entry name" value="Thiolase_N"/>
    <property type="match status" value="1"/>
</dbReference>
<sequence length="410" mass="42934">MRNVGIIGIGYTPVFVSKRKDVNIAEMISEAVEDCFANTGLGPDDIDAMVFGNMHTFEGVNMPHLWAADYIASLGKPVMRIATGGTTGMSAIHAAYYHIASGLHDVVMVVCFEKQSEGDSQVGLMGIVTPEIMAMLQAGIDISGSSGMGALAGGSAGAISFQASSYLARSGAGIEHIDGMAALERRNAAKNPYAHLKDANATAESVARTALISYPIRFGHICPTSDGATVAILASEEKAAELADGAAWIHGLANCASDASAGNILEGVITDPAEQMPCQLAAKQAFERAGIKDPKKEIDCVEIYNGFAHQTLMFLEKLGMCEVGEAHKLLDAGELEINGRCPVNASGGVVSTNAIGTSAMNRVTECALQILGQAGEHQVEKDVHKALSHGWGGLMQYVTITVLADKPRKG</sequence>
<dbReference type="PANTHER" id="PTHR42870:SF1">
    <property type="entry name" value="NON-SPECIFIC LIPID-TRANSFER PROTEIN-LIKE 2"/>
    <property type="match status" value="1"/>
</dbReference>
<dbReference type="STRING" id="1797197.A2Y75_01840"/>
<evidence type="ECO:0000259" key="2">
    <source>
        <dbReference type="Pfam" id="PF22691"/>
    </source>
</evidence>
<dbReference type="InterPro" id="IPR020616">
    <property type="entry name" value="Thiolase_N"/>
</dbReference>
<dbReference type="AlphaFoldDB" id="A0A1F2WUI2"/>
<evidence type="ECO:0000313" key="4">
    <source>
        <dbReference type="Proteomes" id="UP000177876"/>
    </source>
</evidence>
<protein>
    <submittedName>
        <fullName evidence="3">Uncharacterized protein</fullName>
    </submittedName>
</protein>
<gene>
    <name evidence="3" type="ORF">A2Y75_01840</name>
</gene>
<evidence type="ECO:0000313" key="3">
    <source>
        <dbReference type="EMBL" id="OFW60406.1"/>
    </source>
</evidence>
<dbReference type="EMBL" id="MELK01000003">
    <property type="protein sequence ID" value="OFW60406.1"/>
    <property type="molecule type" value="Genomic_DNA"/>
</dbReference>
<proteinExistence type="predicted"/>
<dbReference type="Pfam" id="PF22691">
    <property type="entry name" value="Thiolase_C_1"/>
    <property type="match status" value="1"/>
</dbReference>
<feature type="domain" description="Thiolase C-terminal" evidence="2">
    <location>
        <begin position="272"/>
        <end position="404"/>
    </location>
</feature>
<dbReference type="InterPro" id="IPR016039">
    <property type="entry name" value="Thiolase-like"/>
</dbReference>
<evidence type="ECO:0000259" key="1">
    <source>
        <dbReference type="Pfam" id="PF00108"/>
    </source>
</evidence>
<dbReference type="InterPro" id="IPR055140">
    <property type="entry name" value="Thiolase_C_2"/>
</dbReference>
<name>A0A1F2WUI2_9ACTN</name>
<accession>A0A1F2WUI2</accession>
<dbReference type="PANTHER" id="PTHR42870">
    <property type="entry name" value="ACETYL-COA C-ACETYLTRANSFERASE"/>
    <property type="match status" value="1"/>
</dbReference>
<organism evidence="3 4">
    <name type="scientific">Candidatus Solincola sediminis</name>
    <dbReference type="NCBI Taxonomy" id="1797199"/>
    <lineage>
        <taxon>Bacteria</taxon>
        <taxon>Bacillati</taxon>
        <taxon>Actinomycetota</taxon>
        <taxon>Candidatus Geothermincolia</taxon>
        <taxon>Candidatus Geothermincolales</taxon>
        <taxon>Candidatus Geothermincolaceae</taxon>
        <taxon>Candidatus Solincola</taxon>
    </lineage>
</organism>
<feature type="domain" description="Thiolase N-terminal" evidence="1">
    <location>
        <begin position="6"/>
        <end position="195"/>
    </location>
</feature>
<dbReference type="Proteomes" id="UP000177876">
    <property type="component" value="Unassembled WGS sequence"/>
</dbReference>
<dbReference type="InterPro" id="IPR002155">
    <property type="entry name" value="Thiolase"/>
</dbReference>
<comment type="caution">
    <text evidence="3">The sequence shown here is derived from an EMBL/GenBank/DDBJ whole genome shotgun (WGS) entry which is preliminary data.</text>
</comment>